<dbReference type="STRING" id="651561.BBI00_05980"/>
<dbReference type="EMBL" id="MAYG01000001">
    <property type="protein sequence ID" value="OCA73914.1"/>
    <property type="molecule type" value="Genomic_DNA"/>
</dbReference>
<name>A0A1B8ZQP4_9FLAO</name>
<dbReference type="OrthoDB" id="8444591at2"/>
<evidence type="ECO:0000313" key="2">
    <source>
        <dbReference type="Proteomes" id="UP000093432"/>
    </source>
</evidence>
<gene>
    <name evidence="1" type="ORF">BBI00_05980</name>
</gene>
<dbReference type="Proteomes" id="UP000093432">
    <property type="component" value="Unassembled WGS sequence"/>
</dbReference>
<reference evidence="2" key="1">
    <citation type="submission" date="2016-07" db="EMBL/GenBank/DDBJ databases">
        <authorList>
            <person name="Florea S."/>
            <person name="Webb J.S."/>
            <person name="Jaromczyk J."/>
            <person name="Schardl C.L."/>
        </authorList>
    </citation>
    <scope>NUCLEOTIDE SEQUENCE [LARGE SCALE GENOMIC DNA]</scope>
    <source>
        <strain evidence="2">CC-VM-7</strain>
    </source>
</reference>
<protein>
    <recommendedName>
        <fullName evidence="3">SMI1/KNR4 family protein</fullName>
    </recommendedName>
</protein>
<proteinExistence type="predicted"/>
<dbReference type="Gene3D" id="3.40.1580.10">
    <property type="entry name" value="SMI1/KNR4-like"/>
    <property type="match status" value="1"/>
</dbReference>
<accession>A0A1B8ZQP4</accession>
<dbReference type="AlphaFoldDB" id="A0A1B8ZQP4"/>
<dbReference type="RefSeq" id="WP_065397908.1">
    <property type="nucleotide sequence ID" value="NZ_MAYG01000001.1"/>
</dbReference>
<evidence type="ECO:0000313" key="1">
    <source>
        <dbReference type="EMBL" id="OCA73914.1"/>
    </source>
</evidence>
<evidence type="ECO:0008006" key="3">
    <source>
        <dbReference type="Google" id="ProtNLM"/>
    </source>
</evidence>
<comment type="caution">
    <text evidence="1">The sequence shown here is derived from an EMBL/GenBank/DDBJ whole genome shotgun (WGS) entry which is preliminary data.</text>
</comment>
<organism evidence="1 2">
    <name type="scientific">Chryseobacterium arthrosphaerae</name>
    <dbReference type="NCBI Taxonomy" id="651561"/>
    <lineage>
        <taxon>Bacteria</taxon>
        <taxon>Pseudomonadati</taxon>
        <taxon>Bacteroidota</taxon>
        <taxon>Flavobacteriia</taxon>
        <taxon>Flavobacteriales</taxon>
        <taxon>Weeksellaceae</taxon>
        <taxon>Chryseobacterium group</taxon>
        <taxon>Chryseobacterium</taxon>
    </lineage>
</organism>
<dbReference type="InterPro" id="IPR037883">
    <property type="entry name" value="Knr4/Smi1-like_sf"/>
</dbReference>
<sequence length="371" mass="43380">MKIRFPNHWLEFIKVFTKESDEEIVAGVVRVFRNREEVRERYDTYQFEEFLPGYIPVADDSGGQVAVISEKENDPKVYLSSYGVLQKELLKVLDRDLLHWMQRRFPFDQAQATLPPGEHNKKAIGNDILFQRISSYPEILKFLEKAIITEGLSLPENYAVPEQIYYFQDGYHYNSVENKDLTGNAPGDFKPDWIVLATNYFADPFFVDLNEHAAGFPVYFAYHGQGYWEPLKIADSLEDFQKIIDDVHAVRWDKKALSDYFKPYKDSGNPFWKEVYEAIENQEEMSEEAVEEKINDLSDWREANLYITDIGPNKMKIIALLKKEHHLSGAEALKLSKSNRILFRNGYYKWLQKDYEQLIDLGAQAEFDFTA</sequence>